<sequence>MESNLSFHFFAPLLEVRFEPARFRALRLHADFEDIFRRVRRHDATRLLVLIAGRELAVAAMHFYQLGTSWQSISEGLDIPTALVFLERGGVDLDLLQVIFENRMARVHVGRSEAVARAWLARQR</sequence>
<evidence type="ECO:0000313" key="2">
    <source>
        <dbReference type="Proteomes" id="UP000324159"/>
    </source>
</evidence>
<name>A0A5D3WIM0_9BACT</name>
<dbReference type="Proteomes" id="UP000324159">
    <property type="component" value="Unassembled WGS sequence"/>
</dbReference>
<proteinExistence type="predicted"/>
<comment type="caution">
    <text evidence="1">The sequence shown here is derived from an EMBL/GenBank/DDBJ whole genome shotgun (WGS) entry which is preliminary data.</text>
</comment>
<reference evidence="1 2" key="1">
    <citation type="submission" date="2019-07" db="EMBL/GenBank/DDBJ databases">
        <title>Genomic Encyclopedia of Type Strains, Phase IV (KMG-IV): sequencing the most valuable type-strain genomes for metagenomic binning, comparative biology and taxonomic classification.</title>
        <authorList>
            <person name="Goeker M."/>
        </authorList>
    </citation>
    <scope>NUCLEOTIDE SEQUENCE [LARGE SCALE GENOMIC DNA]</scope>
    <source>
        <strain evidence="1 2">SS015</strain>
    </source>
</reference>
<accession>A0A5D3WIM0</accession>
<evidence type="ECO:0000313" key="1">
    <source>
        <dbReference type="EMBL" id="TYO97462.1"/>
    </source>
</evidence>
<keyword evidence="2" id="KW-1185">Reference proteome</keyword>
<dbReference type="RefSeq" id="WP_148896363.1">
    <property type="nucleotide sequence ID" value="NZ_VNIB01000010.1"/>
</dbReference>
<protein>
    <submittedName>
        <fullName evidence="1">Uncharacterized protein</fullName>
    </submittedName>
</protein>
<dbReference type="AlphaFoldDB" id="A0A5D3WIM0"/>
<dbReference type="EMBL" id="VNIB01000010">
    <property type="protein sequence ID" value="TYO97462.1"/>
    <property type="molecule type" value="Genomic_DNA"/>
</dbReference>
<gene>
    <name evidence="1" type="ORF">EDC39_1102</name>
</gene>
<organism evidence="1 2">
    <name type="scientific">Geothermobacter ehrlichii</name>
    <dbReference type="NCBI Taxonomy" id="213224"/>
    <lineage>
        <taxon>Bacteria</taxon>
        <taxon>Pseudomonadati</taxon>
        <taxon>Thermodesulfobacteriota</taxon>
        <taxon>Desulfuromonadia</taxon>
        <taxon>Desulfuromonadales</taxon>
        <taxon>Geothermobacteraceae</taxon>
        <taxon>Geothermobacter</taxon>
    </lineage>
</organism>